<evidence type="ECO:0000256" key="1">
    <source>
        <dbReference type="ARBA" id="ARBA00022605"/>
    </source>
</evidence>
<keyword evidence="3" id="KW-0315">Glutamine amidotransferase</keyword>
<dbReference type="Gene3D" id="3.40.50.620">
    <property type="entry name" value="HUPs"/>
    <property type="match status" value="1"/>
</dbReference>
<dbReference type="Proteomes" id="UP000050790">
    <property type="component" value="Unassembled WGS sequence"/>
</dbReference>
<protein>
    <recommendedName>
        <fullName evidence="6">Asparagine synthetase domain-containing protein</fullName>
    </recommendedName>
</protein>
<evidence type="ECO:0000313" key="4">
    <source>
        <dbReference type="Proteomes" id="UP000050790"/>
    </source>
</evidence>
<organism evidence="4 5">
    <name type="scientific">Schistosoma margrebowiei</name>
    <dbReference type="NCBI Taxonomy" id="48269"/>
    <lineage>
        <taxon>Eukaryota</taxon>
        <taxon>Metazoa</taxon>
        <taxon>Spiralia</taxon>
        <taxon>Lophotrochozoa</taxon>
        <taxon>Platyhelminthes</taxon>
        <taxon>Trematoda</taxon>
        <taxon>Digenea</taxon>
        <taxon>Strigeidida</taxon>
        <taxon>Schistosomatoidea</taxon>
        <taxon>Schistosomatidae</taxon>
        <taxon>Schistosoma</taxon>
    </lineage>
</organism>
<sequence>MISFTIHAEIKHTTVLDDSLGLALWFAARGKGVLHSSSEFEEKCTSSAKFLFLGSGIDEQLAGYARHLTTYKEVCDFATSINPEPSGYLADLVFTSYLVAFHRFVLFKFSHLMLRHISIFFGFNSFAFDKNNFENSMDM</sequence>
<evidence type="ECO:0000256" key="2">
    <source>
        <dbReference type="ARBA" id="ARBA00022888"/>
    </source>
</evidence>
<dbReference type="WBParaSite" id="SMRG1_5420.1">
    <property type="protein sequence ID" value="SMRG1_5420.1"/>
    <property type="gene ID" value="SMRG1_5420"/>
</dbReference>
<dbReference type="AlphaFoldDB" id="A0AA84ZYM9"/>
<dbReference type="PANTHER" id="PTHR45937:SF1">
    <property type="entry name" value="ASPARAGINE SYNTHETASE DOMAIN-CONTAINING PROTEIN 1"/>
    <property type="match status" value="1"/>
</dbReference>
<dbReference type="PANTHER" id="PTHR45937">
    <property type="entry name" value="ASPARAGINE SYNTHETASE DOMAIN-CONTAINING PROTEIN 1"/>
    <property type="match status" value="1"/>
</dbReference>
<reference evidence="5" key="1">
    <citation type="submission" date="2023-11" db="UniProtKB">
        <authorList>
            <consortium name="WormBaseParasite"/>
        </authorList>
    </citation>
    <scope>IDENTIFICATION</scope>
</reference>
<evidence type="ECO:0008006" key="6">
    <source>
        <dbReference type="Google" id="ProtNLM"/>
    </source>
</evidence>
<name>A0AA84ZYM9_9TREM</name>
<dbReference type="InterPro" id="IPR051857">
    <property type="entry name" value="Asn_synthetase_domain"/>
</dbReference>
<keyword evidence="2" id="KW-0061">Asparagine biosynthesis</keyword>
<keyword evidence="1" id="KW-0028">Amino-acid biosynthesis</keyword>
<evidence type="ECO:0000256" key="3">
    <source>
        <dbReference type="ARBA" id="ARBA00022962"/>
    </source>
</evidence>
<evidence type="ECO:0000313" key="5">
    <source>
        <dbReference type="WBParaSite" id="SMRG1_5420.1"/>
    </source>
</evidence>
<accession>A0AA84ZYM9</accession>
<proteinExistence type="predicted"/>
<dbReference type="InterPro" id="IPR014729">
    <property type="entry name" value="Rossmann-like_a/b/a_fold"/>
</dbReference>
<dbReference type="GO" id="GO:0006529">
    <property type="term" value="P:asparagine biosynthetic process"/>
    <property type="evidence" value="ECO:0007669"/>
    <property type="project" value="UniProtKB-KW"/>
</dbReference>